<dbReference type="InterPro" id="IPR005025">
    <property type="entry name" value="FMN_Rdtase-like_dom"/>
</dbReference>
<evidence type="ECO:0000313" key="5">
    <source>
        <dbReference type="EMBL" id="EGU34007.1"/>
    </source>
</evidence>
<protein>
    <submittedName>
        <fullName evidence="5">NADPH-dependent FMN reductase</fullName>
    </submittedName>
</protein>
<name>F9S646_9VIBR</name>
<organism evidence="5 6">
    <name type="scientific">Vibrio ichthyoenteri ATCC 700023</name>
    <dbReference type="NCBI Taxonomy" id="870968"/>
    <lineage>
        <taxon>Bacteria</taxon>
        <taxon>Pseudomonadati</taxon>
        <taxon>Pseudomonadota</taxon>
        <taxon>Gammaproteobacteria</taxon>
        <taxon>Vibrionales</taxon>
        <taxon>Vibrionaceae</taxon>
        <taxon>Vibrio</taxon>
    </lineage>
</organism>
<dbReference type="AlphaFoldDB" id="F9S646"/>
<dbReference type="InterPro" id="IPR051796">
    <property type="entry name" value="ISF_SsuE-like"/>
</dbReference>
<comment type="caution">
    <text evidence="5">The sequence shown here is derived from an EMBL/GenBank/DDBJ whole genome shotgun (WGS) entry which is preliminary data.</text>
</comment>
<dbReference type="PANTHER" id="PTHR43278:SF4">
    <property type="entry name" value="NAD(P)H-DEPENDENT FMN-CONTAINING OXIDOREDUCTASE YWQN-RELATED"/>
    <property type="match status" value="1"/>
</dbReference>
<feature type="domain" description="NADPH-dependent FMN reductase-like" evidence="4">
    <location>
        <begin position="51"/>
        <end position="165"/>
    </location>
</feature>
<dbReference type="Proteomes" id="UP000004605">
    <property type="component" value="Unassembled WGS sequence"/>
</dbReference>
<gene>
    <name evidence="5" type="ORF">VII00023_15351</name>
</gene>
<reference evidence="5 6" key="1">
    <citation type="journal article" date="2012" name="Int. J. Syst. Evol. Microbiol.">
        <title>Vibrio caribbeanicus sp. nov., isolated from the marine sponge Scleritoderma cyanea.</title>
        <authorList>
            <person name="Hoffmann M."/>
            <person name="Monday S.R."/>
            <person name="Allard M.W."/>
            <person name="Strain E.A."/>
            <person name="Whittaker P."/>
            <person name="Naum M."/>
            <person name="McCarthy P.J."/>
            <person name="Lopez J.V."/>
            <person name="Fischer M."/>
            <person name="Brown E.W."/>
        </authorList>
    </citation>
    <scope>NUCLEOTIDE SEQUENCE [LARGE SCALE GENOMIC DNA]</scope>
    <source>
        <strain evidence="5 6">ATCC 700023</strain>
    </source>
</reference>
<dbReference type="PANTHER" id="PTHR43278">
    <property type="entry name" value="NAD(P)H-DEPENDENT FMN-CONTAINING OXIDOREDUCTASE YWQN-RELATED"/>
    <property type="match status" value="1"/>
</dbReference>
<keyword evidence="2" id="KW-0288">FMN</keyword>
<dbReference type="InterPro" id="IPR029039">
    <property type="entry name" value="Flavoprotein-like_sf"/>
</dbReference>
<evidence type="ECO:0000256" key="1">
    <source>
        <dbReference type="ARBA" id="ARBA00022630"/>
    </source>
</evidence>
<dbReference type="SUPFAM" id="SSF52218">
    <property type="entry name" value="Flavoproteins"/>
    <property type="match status" value="1"/>
</dbReference>
<evidence type="ECO:0000313" key="6">
    <source>
        <dbReference type="Proteomes" id="UP000004605"/>
    </source>
</evidence>
<evidence type="ECO:0000256" key="2">
    <source>
        <dbReference type="ARBA" id="ARBA00022643"/>
    </source>
</evidence>
<dbReference type="GO" id="GO:0016491">
    <property type="term" value="F:oxidoreductase activity"/>
    <property type="evidence" value="ECO:0007669"/>
    <property type="project" value="InterPro"/>
</dbReference>
<feature type="chain" id="PRO_5003387445" evidence="3">
    <location>
        <begin position="23"/>
        <end position="231"/>
    </location>
</feature>
<dbReference type="Pfam" id="PF03358">
    <property type="entry name" value="FMN_red"/>
    <property type="match status" value="1"/>
</dbReference>
<dbReference type="Gene3D" id="3.40.50.360">
    <property type="match status" value="1"/>
</dbReference>
<keyword evidence="1" id="KW-0285">Flavoprotein</keyword>
<dbReference type="EMBL" id="AFWF01000256">
    <property type="protein sequence ID" value="EGU34007.1"/>
    <property type="molecule type" value="Genomic_DNA"/>
</dbReference>
<feature type="signal peptide" evidence="3">
    <location>
        <begin position="1"/>
        <end position="22"/>
    </location>
</feature>
<evidence type="ECO:0000259" key="4">
    <source>
        <dbReference type="Pfam" id="PF03358"/>
    </source>
</evidence>
<evidence type="ECO:0000256" key="3">
    <source>
        <dbReference type="SAM" id="SignalP"/>
    </source>
</evidence>
<accession>F9S646</accession>
<keyword evidence="3" id="KW-0732">Signal</keyword>
<sequence length="231" mass="25578">MKVLAARAIPSFALWLMSILGATTTTAKSALPKVRLRFYSDDIVISNLIMSSVVLFSSANKQGNTAQVVQALAQQVSLNIINLDELSITPYNYANQYPQDDFYLLVETLLSADNIIFASPIYWHCPTAQMKAFMDRMTELLDVSHLKPKARALANKRGFIISSSAQAEVCPIFESIFAKMYRYYDMSYQGNLHGDFSSGQANIDSNALLEFAQQLDTAKLSCDSATLTTSI</sequence>
<keyword evidence="6" id="KW-1185">Reference proteome</keyword>
<proteinExistence type="predicted"/>